<dbReference type="EMBL" id="CP020028">
    <property type="protein sequence ID" value="ASR48223.1"/>
    <property type="molecule type" value="Genomic_DNA"/>
</dbReference>
<dbReference type="Proteomes" id="UP000214666">
    <property type="component" value="Chromosome"/>
</dbReference>
<evidence type="ECO:0000313" key="1">
    <source>
        <dbReference type="EMBL" id="ASR48223.1"/>
    </source>
</evidence>
<organism evidence="1 2">
    <name type="scientific">Paenibacillus kribbensis</name>
    <dbReference type="NCBI Taxonomy" id="172713"/>
    <lineage>
        <taxon>Bacteria</taxon>
        <taxon>Bacillati</taxon>
        <taxon>Bacillota</taxon>
        <taxon>Bacilli</taxon>
        <taxon>Bacillales</taxon>
        <taxon>Paenibacillaceae</taxon>
        <taxon>Paenibacillus</taxon>
    </lineage>
</organism>
<accession>A0A222WR64</accession>
<protein>
    <submittedName>
        <fullName evidence="1">Uncharacterized protein</fullName>
    </submittedName>
</protein>
<gene>
    <name evidence="1" type="ORF">B4V02_16715</name>
</gene>
<dbReference type="KEGG" id="pkb:B4V02_16715"/>
<sequence length="109" mass="12640">MFINLQDGVETMSRCEKLPEEVQPSRVMQMLDQAFIATQAFRKALLLLDRYFLSVPDLERLRVRNQSGVAFFSRVPGPFFCYLRTPFRSIVAEATVIAYLSSYILYLFS</sequence>
<keyword evidence="2" id="KW-1185">Reference proteome</keyword>
<proteinExistence type="predicted"/>
<evidence type="ECO:0000313" key="2">
    <source>
        <dbReference type="Proteomes" id="UP000214666"/>
    </source>
</evidence>
<dbReference type="AlphaFoldDB" id="A0A222WR64"/>
<reference evidence="1 2" key="1">
    <citation type="submission" date="2017-03" db="EMBL/GenBank/DDBJ databases">
        <title>Complete genome sequence of Paenibacillus Kribbensis producing bioflocculants.</title>
        <authorList>
            <person name="Lee H.-G."/>
            <person name="Oh H.-M."/>
        </authorList>
    </citation>
    <scope>NUCLEOTIDE SEQUENCE [LARGE SCALE GENOMIC DNA]</scope>
    <source>
        <strain evidence="1 2">AM49</strain>
    </source>
</reference>
<dbReference type="RefSeq" id="WP_094155652.1">
    <property type="nucleotide sequence ID" value="NZ_CP020028.1"/>
</dbReference>
<name>A0A222WR64_9BACL</name>